<protein>
    <submittedName>
        <fullName evidence="2">Uncharacterized protein</fullName>
    </submittedName>
</protein>
<keyword evidence="3" id="KW-1185">Reference proteome</keyword>
<sequence length="226" mass="25175">MFDWIMQHKEIIQILVQIATAIVWMLYLHLFLTSFVRQRRSNILINRVAGNNDRAHLLVGNMGAEPIYVSSLIADLDIAGETVSAVVTDREDFLDNEASNAVSCTTQGPLDSGQYRDLGNFSEIMEKALRHLGRQNAKEEVSRLVVTVAAESGHDAFLAAGQQSFTVSRDGDSHVFLPETTRTRQIRSRKDRRRLGVRINSALREEAEAIRSNVESLVPRGTDAAA</sequence>
<keyword evidence="1" id="KW-0472">Membrane</keyword>
<dbReference type="EMBL" id="FOGU01000003">
    <property type="protein sequence ID" value="SER86399.1"/>
    <property type="molecule type" value="Genomic_DNA"/>
</dbReference>
<evidence type="ECO:0000256" key="1">
    <source>
        <dbReference type="SAM" id="Phobius"/>
    </source>
</evidence>
<feature type="transmembrane region" description="Helical" evidence="1">
    <location>
        <begin position="12"/>
        <end position="32"/>
    </location>
</feature>
<accession>A0A1H9SPY3</accession>
<organism evidence="2 3">
    <name type="scientific">Tranquillimonas rosea</name>
    <dbReference type="NCBI Taxonomy" id="641238"/>
    <lineage>
        <taxon>Bacteria</taxon>
        <taxon>Pseudomonadati</taxon>
        <taxon>Pseudomonadota</taxon>
        <taxon>Alphaproteobacteria</taxon>
        <taxon>Rhodobacterales</taxon>
        <taxon>Roseobacteraceae</taxon>
        <taxon>Tranquillimonas</taxon>
    </lineage>
</organism>
<name>A0A1H9SPY3_9RHOB</name>
<reference evidence="2 3" key="1">
    <citation type="submission" date="2016-10" db="EMBL/GenBank/DDBJ databases">
        <authorList>
            <person name="de Groot N.N."/>
        </authorList>
    </citation>
    <scope>NUCLEOTIDE SEQUENCE [LARGE SCALE GENOMIC DNA]</scope>
    <source>
        <strain evidence="2 3">DSM 23042</strain>
    </source>
</reference>
<dbReference type="Proteomes" id="UP000198885">
    <property type="component" value="Unassembled WGS sequence"/>
</dbReference>
<keyword evidence="1" id="KW-1133">Transmembrane helix</keyword>
<keyword evidence="1" id="KW-0812">Transmembrane</keyword>
<evidence type="ECO:0000313" key="2">
    <source>
        <dbReference type="EMBL" id="SER86399.1"/>
    </source>
</evidence>
<dbReference type="AlphaFoldDB" id="A0A1H9SPY3"/>
<dbReference type="RefSeq" id="WP_177190407.1">
    <property type="nucleotide sequence ID" value="NZ_CBDDGO010000004.1"/>
</dbReference>
<proteinExistence type="predicted"/>
<dbReference type="STRING" id="641238.SAMN04490244_103299"/>
<gene>
    <name evidence="2" type="ORF">SAMN04490244_103299</name>
</gene>
<evidence type="ECO:0000313" key="3">
    <source>
        <dbReference type="Proteomes" id="UP000198885"/>
    </source>
</evidence>